<dbReference type="SUPFAM" id="SSF47384">
    <property type="entry name" value="Homodimeric domain of signal transducing histidine kinase"/>
    <property type="match status" value="1"/>
</dbReference>
<evidence type="ECO:0000259" key="11">
    <source>
        <dbReference type="PROSITE" id="PS50113"/>
    </source>
</evidence>
<dbReference type="SMART" id="SM00388">
    <property type="entry name" value="HisKA"/>
    <property type="match status" value="1"/>
</dbReference>
<dbReference type="Pfam" id="PF00989">
    <property type="entry name" value="PAS"/>
    <property type="match status" value="1"/>
</dbReference>
<dbReference type="CDD" id="cd00130">
    <property type="entry name" value="PAS"/>
    <property type="match status" value="2"/>
</dbReference>
<dbReference type="SMART" id="SM00091">
    <property type="entry name" value="PAS"/>
    <property type="match status" value="4"/>
</dbReference>
<dbReference type="Pfam" id="PF08448">
    <property type="entry name" value="PAS_4"/>
    <property type="match status" value="2"/>
</dbReference>
<keyword evidence="4" id="KW-0808">Transferase</keyword>
<dbReference type="SUPFAM" id="SSF55785">
    <property type="entry name" value="PYP-like sensor domain (PAS domain)"/>
    <property type="match status" value="4"/>
</dbReference>
<dbReference type="SUPFAM" id="SSF52172">
    <property type="entry name" value="CheY-like"/>
    <property type="match status" value="1"/>
</dbReference>
<keyword evidence="13" id="KW-1185">Reference proteome</keyword>
<dbReference type="SMART" id="SM00086">
    <property type="entry name" value="PAC"/>
    <property type="match status" value="4"/>
</dbReference>
<dbReference type="EC" id="2.7.13.3" evidence="2"/>
<dbReference type="InterPro" id="IPR001789">
    <property type="entry name" value="Sig_transdc_resp-reg_receiver"/>
</dbReference>
<dbReference type="Pfam" id="PF02518">
    <property type="entry name" value="HATPase_c"/>
    <property type="match status" value="1"/>
</dbReference>
<dbReference type="InterPro" id="IPR036890">
    <property type="entry name" value="HATPase_C_sf"/>
</dbReference>
<dbReference type="InterPro" id="IPR003594">
    <property type="entry name" value="HATPase_dom"/>
</dbReference>
<comment type="caution">
    <text evidence="12">The sequence shown here is derived from an EMBL/GenBank/DDBJ whole genome shotgun (WGS) entry which is preliminary data.</text>
</comment>
<dbReference type="Pfam" id="PF00512">
    <property type="entry name" value="HisKA"/>
    <property type="match status" value="1"/>
</dbReference>
<dbReference type="InterPro" id="IPR005467">
    <property type="entry name" value="His_kinase_dom"/>
</dbReference>
<dbReference type="PANTHER" id="PTHR43047">
    <property type="entry name" value="TWO-COMPONENT HISTIDINE PROTEIN KINASE"/>
    <property type="match status" value="1"/>
</dbReference>
<dbReference type="SUPFAM" id="SSF55874">
    <property type="entry name" value="ATPase domain of HSP90 chaperone/DNA topoisomerase II/histidine kinase"/>
    <property type="match status" value="1"/>
</dbReference>
<sequence>MTRERCSTDDELKTAGAGRQVLNDELTAMNARLIDRVRELETTNEVLDALLVGTEVPVLFVDPRLRVRRWTPATETLLRPGGGEPGCPLADLGWRLEDAELVDEVAMVLAGTPVVPREVPGDGGQWFLRRIRPYRSGTGQIDGAIITWTDITARKLTEAAQADRDHALSRLTDALPVLISQVDASLRYRFNNAAYARWFGLDPAEIRGRPVVDVLGEEAFALVRPRMEQALAGSACRFDAWLPYQGAGTRCCQIEYIPDRRDNGTVDGFFVLVIDITERRRNAEEIARLNAENRARAGELRAVFEAAPVGIYIGRDLECRNMDMNRAGAEILRLPEHSNPSLSGPDATALPFRVFHAGRELSTDELPMQVAAREGELVHDFHEELHFADGEVRHLIASAAPLRDETGEVGGCVGILADVTRATRAERRYRETLERLKLHVDKSPVASLEWAADTSLLRWSTAAERVFGWSEVEALRGSLRGLGLFPDDEREPFADMIGALVGGLVEHNQALHLNRRKDGETIWCEWHNSVLRDADGRLVSVLSLALDVSGQQALQTSLRRQAEQLAEADRRKDEFLSMLGHELRNPLAPVRNALDRLALGETDQTTLDWALGVIDRQTHHLERLVHDLLDVARITRGAIELKMARQDLGRLVREALEVVECEARARGHALALDLPPGAVVVRGDATRLVQVLSNVLHNAVKYTDRAGRIAVGLVEEDGVARVTVADDGRGIPPDSIPTLFEPFTQGPRSLARVEGGLGLGLTLVKNLVGLHGGSVALHSDGVGHGTRVTLTFPLDAGPAPETDVGPGAAAGDDAPGEGRRVLIVDDSPDVVEAASELLRALGHEVSGGASGAEALEAVSRVRPELILLDIGLPDIDGIEVARRLAERPERRAFRLVAVSGYGVSSLGEEAALFDAHLLKPVGVADLKRLLE</sequence>
<dbReference type="EMBL" id="LSYU01000001">
    <property type="protein sequence ID" value="KXX66435.1"/>
    <property type="molecule type" value="Genomic_DNA"/>
</dbReference>
<evidence type="ECO:0000259" key="9">
    <source>
        <dbReference type="PROSITE" id="PS50110"/>
    </source>
</evidence>
<dbReference type="NCBIfam" id="TIGR00229">
    <property type="entry name" value="sensory_box"/>
    <property type="match status" value="2"/>
</dbReference>
<dbReference type="Proteomes" id="UP000075766">
    <property type="component" value="Unassembled WGS sequence"/>
</dbReference>
<dbReference type="InterPro" id="IPR004358">
    <property type="entry name" value="Sig_transdc_His_kin-like_C"/>
</dbReference>
<dbReference type="PROSITE" id="PS50109">
    <property type="entry name" value="HIS_KIN"/>
    <property type="match status" value="1"/>
</dbReference>
<feature type="domain" description="PAC" evidence="11">
    <location>
        <begin position="379"/>
        <end position="431"/>
    </location>
</feature>
<dbReference type="InterPro" id="IPR035965">
    <property type="entry name" value="PAS-like_dom_sf"/>
</dbReference>
<feature type="domain" description="Response regulatory" evidence="9">
    <location>
        <begin position="820"/>
        <end position="931"/>
    </location>
</feature>
<dbReference type="Gene3D" id="3.30.565.10">
    <property type="entry name" value="Histidine kinase-like ATPase, C-terminal domain"/>
    <property type="match status" value="1"/>
</dbReference>
<evidence type="ECO:0000313" key="12">
    <source>
        <dbReference type="EMBL" id="KXX66435.1"/>
    </source>
</evidence>
<dbReference type="PROSITE" id="PS50110">
    <property type="entry name" value="RESPONSE_REGULATORY"/>
    <property type="match status" value="1"/>
</dbReference>
<comment type="catalytic activity">
    <reaction evidence="1">
        <text>ATP + protein L-histidine = ADP + protein N-phospho-L-histidine.</text>
        <dbReference type="EC" id="2.7.13.3"/>
    </reaction>
</comment>
<feature type="region of interest" description="Disordered" evidence="7">
    <location>
        <begin position="797"/>
        <end position="817"/>
    </location>
</feature>
<proteinExistence type="predicted"/>
<dbReference type="Gene3D" id="3.40.50.2300">
    <property type="match status" value="1"/>
</dbReference>
<evidence type="ECO:0000259" key="10">
    <source>
        <dbReference type="PROSITE" id="PS50112"/>
    </source>
</evidence>
<dbReference type="PROSITE" id="PS50112">
    <property type="entry name" value="PAS"/>
    <property type="match status" value="1"/>
</dbReference>
<evidence type="ECO:0000256" key="4">
    <source>
        <dbReference type="ARBA" id="ARBA00022679"/>
    </source>
</evidence>
<name>A0ABR5VL44_MARGR</name>
<keyword evidence="5" id="KW-0418">Kinase</keyword>
<reference evidence="12 13" key="1">
    <citation type="submission" date="2016-02" db="EMBL/GenBank/DDBJ databases">
        <title>Genome sequence of Marichromatium gracile YL-28, a purple sulfur bacterium.</title>
        <authorList>
            <person name="Zhao C."/>
            <person name="Hong X."/>
            <person name="Chen S."/>
            <person name="Yang S."/>
        </authorList>
    </citation>
    <scope>NUCLEOTIDE SEQUENCE [LARGE SCALE GENOMIC DNA]</scope>
    <source>
        <strain evidence="12 13">YL28</strain>
    </source>
</reference>
<dbReference type="InterPro" id="IPR000700">
    <property type="entry name" value="PAS-assoc_C"/>
</dbReference>
<dbReference type="CDD" id="cd00082">
    <property type="entry name" value="HisKA"/>
    <property type="match status" value="1"/>
</dbReference>
<evidence type="ECO:0000256" key="5">
    <source>
        <dbReference type="ARBA" id="ARBA00022777"/>
    </source>
</evidence>
<dbReference type="PROSITE" id="PS50113">
    <property type="entry name" value="PAC"/>
    <property type="match status" value="2"/>
</dbReference>
<accession>A0ABR5VL44</accession>
<feature type="domain" description="PAS" evidence="10">
    <location>
        <begin position="164"/>
        <end position="234"/>
    </location>
</feature>
<dbReference type="InterPro" id="IPR013656">
    <property type="entry name" value="PAS_4"/>
</dbReference>
<evidence type="ECO:0000259" key="8">
    <source>
        <dbReference type="PROSITE" id="PS50109"/>
    </source>
</evidence>
<feature type="domain" description="Histidine kinase" evidence="8">
    <location>
        <begin position="578"/>
        <end position="796"/>
    </location>
</feature>
<protein>
    <recommendedName>
        <fullName evidence="2">histidine kinase</fullName>
        <ecNumber evidence="2">2.7.13.3</ecNumber>
    </recommendedName>
</protein>
<feature type="modified residue" description="4-aspartylphosphate" evidence="6">
    <location>
        <position position="869"/>
    </location>
</feature>
<dbReference type="InterPro" id="IPR001610">
    <property type="entry name" value="PAC"/>
</dbReference>
<evidence type="ECO:0000256" key="1">
    <source>
        <dbReference type="ARBA" id="ARBA00000085"/>
    </source>
</evidence>
<dbReference type="Gene3D" id="3.30.450.20">
    <property type="entry name" value="PAS domain"/>
    <property type="match status" value="4"/>
</dbReference>
<dbReference type="InterPro" id="IPR000014">
    <property type="entry name" value="PAS"/>
</dbReference>
<dbReference type="Gene3D" id="1.10.287.130">
    <property type="match status" value="1"/>
</dbReference>
<dbReference type="PANTHER" id="PTHR43047:SF72">
    <property type="entry name" value="OSMOSENSING HISTIDINE PROTEIN KINASE SLN1"/>
    <property type="match status" value="1"/>
</dbReference>
<organism evidence="12 13">
    <name type="scientific">Marichromatium gracile</name>
    <name type="common">Chromatium gracile</name>
    <dbReference type="NCBI Taxonomy" id="1048"/>
    <lineage>
        <taxon>Bacteria</taxon>
        <taxon>Pseudomonadati</taxon>
        <taxon>Pseudomonadota</taxon>
        <taxon>Gammaproteobacteria</taxon>
        <taxon>Chromatiales</taxon>
        <taxon>Chromatiaceae</taxon>
        <taxon>Marichromatium</taxon>
    </lineage>
</organism>
<dbReference type="PRINTS" id="PR00344">
    <property type="entry name" value="BCTRLSENSOR"/>
</dbReference>
<dbReference type="Pfam" id="PF00072">
    <property type="entry name" value="Response_reg"/>
    <property type="match status" value="1"/>
</dbReference>
<evidence type="ECO:0000256" key="3">
    <source>
        <dbReference type="ARBA" id="ARBA00022553"/>
    </source>
</evidence>
<dbReference type="Pfam" id="PF13596">
    <property type="entry name" value="PAS_10"/>
    <property type="match status" value="1"/>
</dbReference>
<evidence type="ECO:0000256" key="7">
    <source>
        <dbReference type="SAM" id="MobiDB-lite"/>
    </source>
</evidence>
<dbReference type="InterPro" id="IPR011006">
    <property type="entry name" value="CheY-like_superfamily"/>
</dbReference>
<gene>
    <name evidence="12" type="ORF">AY586_00515</name>
</gene>
<evidence type="ECO:0000313" key="13">
    <source>
        <dbReference type="Proteomes" id="UP000075766"/>
    </source>
</evidence>
<dbReference type="InterPro" id="IPR036097">
    <property type="entry name" value="HisK_dim/P_sf"/>
</dbReference>
<keyword evidence="3 6" id="KW-0597">Phosphoprotein</keyword>
<dbReference type="SMART" id="SM00448">
    <property type="entry name" value="REC"/>
    <property type="match status" value="1"/>
</dbReference>
<dbReference type="InterPro" id="IPR013767">
    <property type="entry name" value="PAS_fold"/>
</dbReference>
<evidence type="ECO:0000256" key="6">
    <source>
        <dbReference type="PROSITE-ProRule" id="PRU00169"/>
    </source>
</evidence>
<dbReference type="SMART" id="SM00387">
    <property type="entry name" value="HATPase_c"/>
    <property type="match status" value="1"/>
</dbReference>
<feature type="domain" description="PAC" evidence="11">
    <location>
        <begin position="507"/>
        <end position="560"/>
    </location>
</feature>
<dbReference type="InterPro" id="IPR003661">
    <property type="entry name" value="HisK_dim/P_dom"/>
</dbReference>
<evidence type="ECO:0000256" key="2">
    <source>
        <dbReference type="ARBA" id="ARBA00012438"/>
    </source>
</evidence>